<dbReference type="InterPro" id="IPR039694">
    <property type="entry name" value="WDR11"/>
</dbReference>
<feature type="region of interest" description="Disordered" evidence="1">
    <location>
        <begin position="651"/>
        <end position="695"/>
    </location>
</feature>
<evidence type="ECO:0000259" key="2">
    <source>
        <dbReference type="Pfam" id="PF23751"/>
    </source>
</evidence>
<proteinExistence type="predicted"/>
<dbReference type="InterPro" id="IPR011047">
    <property type="entry name" value="Quinoprotein_ADH-like_sf"/>
</dbReference>
<dbReference type="InterPro" id="IPR057854">
    <property type="entry name" value="TPR_WDR11"/>
</dbReference>
<evidence type="ECO:0000256" key="1">
    <source>
        <dbReference type="SAM" id="MobiDB-lite"/>
    </source>
</evidence>
<feature type="domain" description="WDR11 second beta-propeller" evidence="3">
    <location>
        <begin position="631"/>
        <end position="887"/>
    </location>
</feature>
<evidence type="ECO:0000259" key="4">
    <source>
        <dbReference type="Pfam" id="PF23753"/>
    </source>
</evidence>
<feature type="domain" description="WDR11 second beta-propeller" evidence="3">
    <location>
        <begin position="511"/>
        <end position="619"/>
    </location>
</feature>
<dbReference type="Gene3D" id="2.130.10.10">
    <property type="entry name" value="YVTN repeat-like/Quinoprotein amine dehydrogenase"/>
    <property type="match status" value="2"/>
</dbReference>
<dbReference type="Pfam" id="PF23752">
    <property type="entry name" value="Beta-prop_WDR11_2nd"/>
    <property type="match status" value="2"/>
</dbReference>
<reference evidence="5 6" key="1">
    <citation type="journal article" date="2021" name="Comput. Struct. Biotechnol. J.">
        <title>De novo genome assembly of the potent medicinal plant Rehmannia glutinosa using nanopore technology.</title>
        <authorList>
            <person name="Ma L."/>
            <person name="Dong C."/>
            <person name="Song C."/>
            <person name="Wang X."/>
            <person name="Zheng X."/>
            <person name="Niu Y."/>
            <person name="Chen S."/>
            <person name="Feng W."/>
        </authorList>
    </citation>
    <scope>NUCLEOTIDE SEQUENCE [LARGE SCALE GENOMIC DNA]</scope>
    <source>
        <strain evidence="5">DH-2019</strain>
    </source>
</reference>
<dbReference type="Pfam" id="PF23751">
    <property type="entry name" value="Beta-prop_WDR11_1st"/>
    <property type="match status" value="1"/>
</dbReference>
<dbReference type="InterPro" id="IPR057853">
    <property type="entry name" value="Beta-prop_WDR11_2nd"/>
</dbReference>
<dbReference type="InterPro" id="IPR015943">
    <property type="entry name" value="WD40/YVTN_repeat-like_dom_sf"/>
</dbReference>
<organism evidence="5 6">
    <name type="scientific">Rehmannia glutinosa</name>
    <name type="common">Chinese foxglove</name>
    <dbReference type="NCBI Taxonomy" id="99300"/>
    <lineage>
        <taxon>Eukaryota</taxon>
        <taxon>Viridiplantae</taxon>
        <taxon>Streptophyta</taxon>
        <taxon>Embryophyta</taxon>
        <taxon>Tracheophyta</taxon>
        <taxon>Spermatophyta</taxon>
        <taxon>Magnoliopsida</taxon>
        <taxon>eudicotyledons</taxon>
        <taxon>Gunneridae</taxon>
        <taxon>Pentapetalae</taxon>
        <taxon>asterids</taxon>
        <taxon>lamiids</taxon>
        <taxon>Lamiales</taxon>
        <taxon>Orobanchaceae</taxon>
        <taxon>Rehmannieae</taxon>
        <taxon>Rehmannia</taxon>
    </lineage>
</organism>
<dbReference type="Pfam" id="PF23753">
    <property type="entry name" value="TPR_WDR11"/>
    <property type="match status" value="1"/>
</dbReference>
<dbReference type="EMBL" id="JABTTQ020000007">
    <property type="protein sequence ID" value="KAK6151740.1"/>
    <property type="molecule type" value="Genomic_DNA"/>
</dbReference>
<dbReference type="SUPFAM" id="SSF50998">
    <property type="entry name" value="Quinoprotein alcohol dehydrogenase-like"/>
    <property type="match status" value="1"/>
</dbReference>
<dbReference type="PANTHER" id="PTHR14593:SF5">
    <property type="entry name" value="WD REPEAT-CONTAINING PROTEIN 11"/>
    <property type="match status" value="1"/>
</dbReference>
<feature type="region of interest" description="Disordered" evidence="1">
    <location>
        <begin position="463"/>
        <end position="488"/>
    </location>
</feature>
<dbReference type="PANTHER" id="PTHR14593">
    <property type="entry name" value="WD REPEAT-CONTAINING PROTEIN 11"/>
    <property type="match status" value="1"/>
</dbReference>
<feature type="domain" description="WDR11 first beta-propeller" evidence="2">
    <location>
        <begin position="19"/>
        <end position="509"/>
    </location>
</feature>
<evidence type="ECO:0000313" key="5">
    <source>
        <dbReference type="EMBL" id="KAK6151740.1"/>
    </source>
</evidence>
<dbReference type="InterPro" id="IPR057852">
    <property type="entry name" value="Beta-prop_WDR11_1st"/>
</dbReference>
<feature type="region of interest" description="Disordered" evidence="1">
    <location>
        <begin position="1"/>
        <end position="26"/>
    </location>
</feature>
<keyword evidence="6" id="KW-1185">Reference proteome</keyword>
<evidence type="ECO:0000259" key="3">
    <source>
        <dbReference type="Pfam" id="PF23752"/>
    </source>
</evidence>
<gene>
    <name evidence="5" type="ORF">DH2020_014375</name>
</gene>
<dbReference type="SUPFAM" id="SSF50978">
    <property type="entry name" value="WD40 repeat-like"/>
    <property type="match status" value="1"/>
</dbReference>
<name>A0ABR0X073_REHGL</name>
<dbReference type="InterPro" id="IPR036322">
    <property type="entry name" value="WD40_repeat_dom_sf"/>
</dbReference>
<evidence type="ECO:0000313" key="6">
    <source>
        <dbReference type="Proteomes" id="UP001318860"/>
    </source>
</evidence>
<feature type="compositionally biased region" description="Polar residues" evidence="1">
    <location>
        <begin position="674"/>
        <end position="685"/>
    </location>
</feature>
<dbReference type="Proteomes" id="UP001318860">
    <property type="component" value="Unassembled WGS sequence"/>
</dbReference>
<comment type="caution">
    <text evidence="5">The sequence shown here is derived from an EMBL/GenBank/DDBJ whole genome shotgun (WGS) entry which is preliminary data.</text>
</comment>
<feature type="compositionally biased region" description="Polar residues" evidence="1">
    <location>
        <begin position="656"/>
        <end position="665"/>
    </location>
</feature>
<evidence type="ECO:0008006" key="7">
    <source>
        <dbReference type="Google" id="ProtNLM"/>
    </source>
</evidence>
<protein>
    <recommendedName>
        <fullName evidence="7">WD repeat-containing protein 11</fullName>
    </recommendedName>
</protein>
<feature type="domain" description="WDR11 TPR" evidence="4">
    <location>
        <begin position="915"/>
        <end position="1325"/>
    </location>
</feature>
<sequence>MPLPPNEPSSATWDCMLPGPPSKNNGGSADLSAAGLLAYGAGSSVAIVDTHSMQLVATLPLPPPASSAASPFITAVRWSPLPLPHHLLESENSSPHLMLSVGDRHGRISLLDFRSKAPILFFDTNYPNSSKLGIQDLCWIQTRSDSWSLAAISGPSLLSIYNTATGRCFFKYDASPEFFSCLCRDPFDSRHFCALGLKGFLLSVKLMGDDSENDVVLKELQIRADTSELQRLERDSSGGSNNGAPASAFFPNYVVKFAFSPHWKHVILVGFPRELVLFDLQYESVLFAAGLPRGCGKFLEVLPDVNMEVFYCAHLDGKLTTWQRKEFFKVLAGPVKAYLFASYPRGEQVHIMCSMDELMPSIGTTVPSPGVLAVAISQSDYTLQDIRKLCPETDSFDNFDNPFDVLDETSIISKTHLISISDDGKVWKWLLTAEGSRDGQKDIENVKVAGVREIPVTDVESKSDVFHDDEHTKDRVTQLDDTNRRENRQSGPTIVVDEVLFKMNLVGELHLLSSAVTMLAVPSPSLTATLARGGNSPAVAVPLVALGTQSGTIDVVDISANAVAASFSVHSSVVRGLRWLGNSRLVSFSYTQVTEKTGGFVNRLVVTCLRSGLNRTFRLDFMQLLLDIMQFLLRSLALPFTVLEWTLPTVPRPAQNKPSRTSSFLSKDRLASPAGTSSPTKASSTDAKEGADGSQDEFSESFSFALVNGALGVFEVHGRRIRDFRPKWPSSSFVSSDGLITAMAYRLPHVVIGDRSGNIRWWDVTTGQSSSFNTHRDGVRRIKFSPVVPGDRSRGRIAVLFHDNTFSVFDLDSPDPLANSLLQPQFPGTLVLELDWLPLRTNKDDPLVLCIAGADSSFRLVELNVTDQKIGGFGSQARPTKERFRPVPLPSPVLLPTPHALALRMILQLGVKPSWFHAFSSTMNESHIPGTPSAGDLRGYMIDSPSIGDSAVPEMLLKVLEPYRKEGCLLDDERVRLYAKVVNSGSTLSLAFAAAIFGDSMEALFWLQLPHALNHLMNKLVNRSPQKGPHIAQNPDIDEASMLSRISSKGKSVPGSGKMVNGQLKLMAFEQQELWERANERIHWHEKLEGEEAIQNRVHELVSVGNLEAAVSLLLSTSPESSYFYANALRAVALASAVSSSLLELAVKVVAANMVRNDRSMSGTHLLCAVGRYQEACSQLQDAGCWTDAATLAATHLKGSDYARFSSNLSPQIESPCWVLQRWAEHVLHAEHNIWRALILYVAAGALQEALAALRQAQLPDTAAMFILVCRQVHSEFLSRLDSDEEASSLKDKVVNLPGLNPVNEDVVAVGEYFGQYQRKLVHLCMDSQPYTD</sequence>
<accession>A0ABR0X073</accession>